<dbReference type="InterPro" id="IPR010290">
    <property type="entry name" value="TM_effector"/>
</dbReference>
<comment type="caution">
    <text evidence="7">The sequence shown here is derived from an EMBL/GenBank/DDBJ whole genome shotgun (WGS) entry which is preliminary data.</text>
</comment>
<evidence type="ECO:0000256" key="1">
    <source>
        <dbReference type="ARBA" id="ARBA00004651"/>
    </source>
</evidence>
<keyword evidence="2" id="KW-0813">Transport</keyword>
<evidence type="ECO:0000256" key="2">
    <source>
        <dbReference type="ARBA" id="ARBA00022448"/>
    </source>
</evidence>
<evidence type="ECO:0000256" key="4">
    <source>
        <dbReference type="ARBA" id="ARBA00022692"/>
    </source>
</evidence>
<comment type="subcellular location">
    <subcellularLocation>
        <location evidence="1">Cell membrane</location>
        <topology evidence="1">Multi-pass membrane protein</topology>
    </subcellularLocation>
</comment>
<proteinExistence type="predicted"/>
<sequence length="422" mass="44300">MGEHQTPETLSQRSAPVIETATGRLLDALLRYRAYRLLWTSSVLTQIGQWMLQVATGWAMLQLTDSALWVGMLGFASGVPFLLVAAPAGALAERFDRRFILLVCQAGALLVSTALATLVLTGLVTPFLLLVATFLNGSLLAANNATRQALIPSYVPRSALQNAVALLSAGMNTTRILGPSLAGPLVATLGVGGTLLLQSACLALALANTGRLPTTPPTEQPNLPFIRLMAEGLAYIRRVPIVLGLILLASVPTILVFPYLHLLPVFARDVLHLGPGGLGLLYTVGGAGALAGSLFVASLRRVRYRGALMVGIIVVYGGVIAVFSLTRWLPLALGCLFAGGFLGASYMALNNALLHLAVDDEVRGRVMGLYMVTWGFMPLGALPMGALGDLISVPGAVLSGALASSLAALLVVWRVPALLRLQ</sequence>
<dbReference type="Gene3D" id="1.20.1250.20">
    <property type="entry name" value="MFS general substrate transporter like domains"/>
    <property type="match status" value="1"/>
</dbReference>
<dbReference type="Pfam" id="PF05977">
    <property type="entry name" value="MFS_3"/>
    <property type="match status" value="1"/>
</dbReference>
<keyword evidence="3" id="KW-1003">Cell membrane</keyword>
<protein>
    <submittedName>
        <fullName evidence="7">MFS transporter</fullName>
    </submittedName>
</protein>
<organism evidence="7">
    <name type="scientific">Thermomicrobium roseum</name>
    <dbReference type="NCBI Taxonomy" id="500"/>
    <lineage>
        <taxon>Bacteria</taxon>
        <taxon>Pseudomonadati</taxon>
        <taxon>Thermomicrobiota</taxon>
        <taxon>Thermomicrobia</taxon>
        <taxon>Thermomicrobiales</taxon>
        <taxon>Thermomicrobiaceae</taxon>
        <taxon>Thermomicrobium</taxon>
    </lineage>
</organism>
<name>A0A7C1K4W4_THERO</name>
<evidence type="ECO:0000256" key="5">
    <source>
        <dbReference type="ARBA" id="ARBA00022989"/>
    </source>
</evidence>
<dbReference type="GO" id="GO:0005886">
    <property type="term" value="C:plasma membrane"/>
    <property type="evidence" value="ECO:0007669"/>
    <property type="project" value="UniProtKB-SubCell"/>
</dbReference>
<dbReference type="CDD" id="cd06173">
    <property type="entry name" value="MFS_MefA_like"/>
    <property type="match status" value="1"/>
</dbReference>
<evidence type="ECO:0000313" key="7">
    <source>
        <dbReference type="EMBL" id="HEF66231.1"/>
    </source>
</evidence>
<dbReference type="SUPFAM" id="SSF103473">
    <property type="entry name" value="MFS general substrate transporter"/>
    <property type="match status" value="1"/>
</dbReference>
<dbReference type="PANTHER" id="PTHR23513:SF11">
    <property type="entry name" value="STAPHYLOFERRIN A TRANSPORTER"/>
    <property type="match status" value="1"/>
</dbReference>
<dbReference type="InterPro" id="IPR036259">
    <property type="entry name" value="MFS_trans_sf"/>
</dbReference>
<keyword evidence="4" id="KW-0812">Transmembrane</keyword>
<keyword evidence="5" id="KW-1133">Transmembrane helix</keyword>
<keyword evidence="6" id="KW-0472">Membrane</keyword>
<dbReference type="EMBL" id="DSJL01000011">
    <property type="protein sequence ID" value="HEF66231.1"/>
    <property type="molecule type" value="Genomic_DNA"/>
</dbReference>
<gene>
    <name evidence="7" type="ORF">ENP47_11650</name>
</gene>
<evidence type="ECO:0000256" key="3">
    <source>
        <dbReference type="ARBA" id="ARBA00022475"/>
    </source>
</evidence>
<dbReference type="PANTHER" id="PTHR23513">
    <property type="entry name" value="INTEGRAL MEMBRANE EFFLUX PROTEIN-RELATED"/>
    <property type="match status" value="1"/>
</dbReference>
<dbReference type="AlphaFoldDB" id="A0A7C1K4W4"/>
<reference evidence="7" key="1">
    <citation type="journal article" date="2020" name="mSystems">
        <title>Genome- and Community-Level Interaction Insights into Carbon Utilization and Element Cycling Functions of Hydrothermarchaeota in Hydrothermal Sediment.</title>
        <authorList>
            <person name="Zhou Z."/>
            <person name="Liu Y."/>
            <person name="Xu W."/>
            <person name="Pan J."/>
            <person name="Luo Z.H."/>
            <person name="Li M."/>
        </authorList>
    </citation>
    <scope>NUCLEOTIDE SEQUENCE [LARGE SCALE GENOMIC DNA]</scope>
    <source>
        <strain evidence="7">SpSt-222</strain>
    </source>
</reference>
<accession>A0A7C1K4W4</accession>
<evidence type="ECO:0000256" key="6">
    <source>
        <dbReference type="ARBA" id="ARBA00023136"/>
    </source>
</evidence>